<keyword evidence="5 8" id="KW-0378">Hydrolase</keyword>
<evidence type="ECO:0000256" key="9">
    <source>
        <dbReference type="SAM" id="MobiDB-lite"/>
    </source>
</evidence>
<evidence type="ECO:0000313" key="11">
    <source>
        <dbReference type="EMBL" id="SPD10692.1"/>
    </source>
</evidence>
<dbReference type="Pfam" id="PF21864">
    <property type="entry name" value="MORF_dom"/>
    <property type="match status" value="1"/>
</dbReference>
<dbReference type="SMART" id="SM00710">
    <property type="entry name" value="PbH1"/>
    <property type="match status" value="4"/>
</dbReference>
<dbReference type="GO" id="GO:0004650">
    <property type="term" value="F:polygalacturonase activity"/>
    <property type="evidence" value="ECO:0007669"/>
    <property type="project" value="InterPro"/>
</dbReference>
<evidence type="ECO:0000256" key="6">
    <source>
        <dbReference type="ARBA" id="ARBA00023295"/>
    </source>
</evidence>
<dbReference type="PANTHER" id="PTHR31375">
    <property type="match status" value="1"/>
</dbReference>
<keyword evidence="7" id="KW-0961">Cell wall biogenesis/degradation</keyword>
<feature type="region of interest" description="Disordered" evidence="9">
    <location>
        <begin position="506"/>
        <end position="535"/>
    </location>
</feature>
<gene>
    <name evidence="11" type="ORF">FSB_LOCUS38574</name>
</gene>
<dbReference type="SUPFAM" id="SSF51126">
    <property type="entry name" value="Pectin lyase-like"/>
    <property type="match status" value="1"/>
</dbReference>
<dbReference type="InterPro" id="IPR000743">
    <property type="entry name" value="Glyco_hydro_28"/>
</dbReference>
<dbReference type="AlphaFoldDB" id="A0A2N9HES8"/>
<evidence type="ECO:0000256" key="8">
    <source>
        <dbReference type="RuleBase" id="RU361169"/>
    </source>
</evidence>
<dbReference type="Gene3D" id="2.160.20.10">
    <property type="entry name" value="Single-stranded right-handed beta-helix, Pectin lyase-like"/>
    <property type="match status" value="1"/>
</dbReference>
<dbReference type="InterPro" id="IPR012334">
    <property type="entry name" value="Pectin_lyas_fold"/>
</dbReference>
<dbReference type="InterPro" id="IPR006626">
    <property type="entry name" value="PbH1"/>
</dbReference>
<keyword evidence="3" id="KW-0134">Cell wall</keyword>
<dbReference type="InterPro" id="IPR011050">
    <property type="entry name" value="Pectin_lyase_fold/virulence"/>
</dbReference>
<evidence type="ECO:0000259" key="10">
    <source>
        <dbReference type="Pfam" id="PF21864"/>
    </source>
</evidence>
<evidence type="ECO:0000256" key="7">
    <source>
        <dbReference type="ARBA" id="ARBA00023316"/>
    </source>
</evidence>
<name>A0A2N9HES8_FAGSY</name>
<dbReference type="Pfam" id="PF00295">
    <property type="entry name" value="Glyco_hydro_28"/>
    <property type="match status" value="1"/>
</dbReference>
<organism evidence="11">
    <name type="scientific">Fagus sylvatica</name>
    <name type="common">Beechnut</name>
    <dbReference type="NCBI Taxonomy" id="28930"/>
    <lineage>
        <taxon>Eukaryota</taxon>
        <taxon>Viridiplantae</taxon>
        <taxon>Streptophyta</taxon>
        <taxon>Embryophyta</taxon>
        <taxon>Tracheophyta</taxon>
        <taxon>Spermatophyta</taxon>
        <taxon>Magnoliopsida</taxon>
        <taxon>eudicotyledons</taxon>
        <taxon>Gunneridae</taxon>
        <taxon>Pentapetalae</taxon>
        <taxon>rosids</taxon>
        <taxon>fabids</taxon>
        <taxon>Fagales</taxon>
        <taxon>Fagaceae</taxon>
        <taxon>Fagus</taxon>
    </lineage>
</organism>
<reference evidence="11" key="1">
    <citation type="submission" date="2018-02" db="EMBL/GenBank/DDBJ databases">
        <authorList>
            <person name="Cohen D.B."/>
            <person name="Kent A.D."/>
        </authorList>
    </citation>
    <scope>NUCLEOTIDE SEQUENCE</scope>
</reference>
<protein>
    <recommendedName>
        <fullName evidence="10">MORF/ORRM1/DAG-like MORF domain-containing protein</fullName>
    </recommendedName>
</protein>
<dbReference type="FunFam" id="2.160.20.10:FF:000004">
    <property type="entry name" value="Pectin lyase-like superfamily protein"/>
    <property type="match status" value="1"/>
</dbReference>
<feature type="compositionally biased region" description="Polar residues" evidence="9">
    <location>
        <begin position="507"/>
        <end position="533"/>
    </location>
</feature>
<dbReference type="GO" id="GO:0071555">
    <property type="term" value="P:cell wall organization"/>
    <property type="evidence" value="ECO:0007669"/>
    <property type="project" value="UniProtKB-KW"/>
</dbReference>
<dbReference type="InterPro" id="IPR054059">
    <property type="entry name" value="MORF/ORRM1/DAG-like_MORF"/>
</dbReference>
<evidence type="ECO:0000256" key="4">
    <source>
        <dbReference type="ARBA" id="ARBA00022525"/>
    </source>
</evidence>
<feature type="region of interest" description="Disordered" evidence="9">
    <location>
        <begin position="621"/>
        <end position="673"/>
    </location>
</feature>
<comment type="subcellular location">
    <subcellularLocation>
        <location evidence="1">Secreted</location>
        <location evidence="1">Cell wall</location>
    </subcellularLocation>
</comment>
<evidence type="ECO:0000256" key="1">
    <source>
        <dbReference type="ARBA" id="ARBA00004191"/>
    </source>
</evidence>
<sequence>MMAFRVSIIAIFHICIVVIAVADFAELALEPAADSLAPAPSPLDLADSPQSPGTDFGPKDVLFDVTDYGAKADGDTESSTAFLAAWEEACAHPGKSTLYIPDGTFFVGPVSFIGPCHNNQSPNVEIRGTLKAPSSLDAFTTPNWIVFRNLKGIKLTGGTRMAELDAQGAEAWTCTTCHKNKKFPNFPIFFHVAFHNCDNIDVYGVNITAPWDSPNTDGIHISHSTNITITSSTISTGDDCVSIGAGSKDILVSYVNCGPGHGISVGSLGKYPNEEDVYGIRVQNCTINGTTNGIRVKTWPGAPPSDASNLKFEDIVMINVSNPIIIDQQYCPSVTCKSITTPSLVKLSDIYIKNIAGSYNSKSAVTFLCSDAVPCENILLVDINLNYTVPDRPQTARFNVMVAFNSILSILHDSEVHILVELYDIPKSVKQTGYFTWNCSKIVHRQSIVSPRLERELRNGVLHRSAYFSITPHPNPLFFFFFFFFSFSLRSRAALLNPQLQLAPDYSKTNQTRPKTSGSGYSPLNDPSPNWSNRPPKETILLDGCDYEHWLIVMEFPTDQKPSEDEMINSYVKTLATVLGRVTGVLWVLPDSYLDVPNKDYGGDLFIDGKVIHRPQYTSEMRQQATRNRPRPRYDRRREIMQVQRREAVQRPNMANPGAPAQQPTSIDTQNST</sequence>
<dbReference type="EMBL" id="OIVN01003358">
    <property type="protein sequence ID" value="SPD10692.1"/>
    <property type="molecule type" value="Genomic_DNA"/>
</dbReference>
<dbReference type="GO" id="GO:0005975">
    <property type="term" value="P:carbohydrate metabolic process"/>
    <property type="evidence" value="ECO:0007669"/>
    <property type="project" value="InterPro"/>
</dbReference>
<feature type="compositionally biased region" description="Polar residues" evidence="9">
    <location>
        <begin position="662"/>
        <end position="673"/>
    </location>
</feature>
<feature type="compositionally biased region" description="Basic and acidic residues" evidence="9">
    <location>
        <begin position="632"/>
        <end position="649"/>
    </location>
</feature>
<accession>A0A2N9HES8</accession>
<keyword evidence="6 8" id="KW-0326">Glycosidase</keyword>
<evidence type="ECO:0000256" key="5">
    <source>
        <dbReference type="ARBA" id="ARBA00022801"/>
    </source>
</evidence>
<comment type="similarity">
    <text evidence="2 8">Belongs to the glycosyl hydrolase 28 family.</text>
</comment>
<proteinExistence type="inferred from homology"/>
<evidence type="ECO:0000256" key="2">
    <source>
        <dbReference type="ARBA" id="ARBA00008834"/>
    </source>
</evidence>
<keyword evidence="4" id="KW-0964">Secreted</keyword>
<feature type="domain" description="MORF/ORRM1/DAG-like MORF" evidence="10">
    <location>
        <begin position="547"/>
        <end position="581"/>
    </location>
</feature>
<evidence type="ECO:0000256" key="3">
    <source>
        <dbReference type="ARBA" id="ARBA00022512"/>
    </source>
</evidence>